<dbReference type="Gene3D" id="3.60.20.10">
    <property type="entry name" value="Glutamine Phosphoribosylpyrophosphate, subunit 1, domain 1"/>
    <property type="match status" value="1"/>
</dbReference>
<dbReference type="SUPFAM" id="SSF56235">
    <property type="entry name" value="N-terminal nucleophile aminohydrolases (Ntn hydrolases)"/>
    <property type="match status" value="1"/>
</dbReference>
<keyword evidence="4" id="KW-1185">Reference proteome</keyword>
<evidence type="ECO:0000259" key="2">
    <source>
        <dbReference type="PROSITE" id="PS51278"/>
    </source>
</evidence>
<evidence type="ECO:0000256" key="1">
    <source>
        <dbReference type="PIRSR" id="PIRSR018774-1"/>
    </source>
</evidence>
<feature type="active site" description="For GATase activity" evidence="1">
    <location>
        <position position="12"/>
    </location>
</feature>
<dbReference type="PROSITE" id="PS51278">
    <property type="entry name" value="GATASE_TYPE_2"/>
    <property type="match status" value="1"/>
</dbReference>
<dbReference type="InterPro" id="IPR012375">
    <property type="entry name" value="Glu_synth_lsu_1"/>
</dbReference>
<dbReference type="EMBL" id="CP020921">
    <property type="protein sequence ID" value="AWB10308.1"/>
    <property type="molecule type" value="Genomic_DNA"/>
</dbReference>
<accession>A0A2R4W0U9</accession>
<dbReference type="PIRSF" id="PIRSF018774">
    <property type="entry name" value="GOGAT_lg_dom1"/>
    <property type="match status" value="1"/>
</dbReference>
<dbReference type="OrthoDB" id="9770094at2"/>
<evidence type="ECO:0000313" key="4">
    <source>
        <dbReference type="Proteomes" id="UP000244792"/>
    </source>
</evidence>
<dbReference type="AlphaFoldDB" id="A0A2R4W0U9"/>
<evidence type="ECO:0000313" key="3">
    <source>
        <dbReference type="EMBL" id="AWB10308.1"/>
    </source>
</evidence>
<dbReference type="InterPro" id="IPR017932">
    <property type="entry name" value="GATase_2_dom"/>
</dbReference>
<dbReference type="RefSeq" id="WP_108309120.1">
    <property type="nucleotide sequence ID" value="NZ_CP020921.1"/>
</dbReference>
<protein>
    <submittedName>
        <fullName evidence="3">Glutamate synthase (NADPH) GltB1 subunit</fullName>
    </submittedName>
</protein>
<reference evidence="3 4" key="1">
    <citation type="submission" date="2017-04" db="EMBL/GenBank/DDBJ databases">
        <title>Genomic insights into metabolism of Thermodesulfobium acidiphilum.</title>
        <authorList>
            <person name="Toshchakov S.V."/>
            <person name="Frolov E.N."/>
            <person name="Kublanov I.V."/>
            <person name="Samarov N.I."/>
            <person name="Novikov A."/>
            <person name="Lebedinsky A.V."/>
            <person name="Bonch-Osmolovskaya E.A."/>
            <person name="Chernyh N.A."/>
        </authorList>
    </citation>
    <scope>NUCLEOTIDE SEQUENCE [LARGE SCALE GENOMIC DNA]</scope>
    <source>
        <strain evidence="3 4">3127-1</strain>
    </source>
</reference>
<dbReference type="InterPro" id="IPR029055">
    <property type="entry name" value="Ntn_hydrolases_N"/>
</dbReference>
<dbReference type="Proteomes" id="UP000244792">
    <property type="component" value="Chromosome"/>
</dbReference>
<dbReference type="Pfam" id="PF00310">
    <property type="entry name" value="GATase_2"/>
    <property type="match status" value="1"/>
</dbReference>
<dbReference type="KEGG" id="taci:TDSAC_0955"/>
<name>A0A2R4W0U9_THEAF</name>
<proteinExistence type="predicted"/>
<gene>
    <name evidence="3" type="ORF">TDSAC_0955</name>
</gene>
<feature type="domain" description="Glutamine amidotransferase type-2" evidence="2">
    <location>
        <begin position="12"/>
        <end position="358"/>
    </location>
</feature>
<dbReference type="CDD" id="cd01907">
    <property type="entry name" value="GlxB"/>
    <property type="match status" value="1"/>
</dbReference>
<organism evidence="3 4">
    <name type="scientific">Thermodesulfobium acidiphilum</name>
    <dbReference type="NCBI Taxonomy" id="1794699"/>
    <lineage>
        <taxon>Bacteria</taxon>
        <taxon>Pseudomonadati</taxon>
        <taxon>Thermodesulfobiota</taxon>
        <taxon>Thermodesulfobiia</taxon>
        <taxon>Thermodesulfobiales</taxon>
        <taxon>Thermodesulfobiaceae</taxon>
        <taxon>Thermodesulfobium</taxon>
    </lineage>
</organism>
<sequence>MIPAEEHIPSGCAAAGIMNKSGVRISGDAIMDMMSVMHSRSNGLGGGFAAYGIYPEIPDYYCLHIMFDNESAKREVDSLIEENFITERQEKIPTRNIKEIKDPPLLWRYFVLPKPDKLIAKNIDANDFVVRLVMLINTRIPGSYVNSSGKNMGVFKGVGYPEDIGRFFMLEKYSAYIWTAHGRFPTNTPGWWAGAHPFSILDWTVVHNGEISSYGINKRFLETYGYECVLLTDTEVIAYTFDLLVRKHGLPLEIACNVVASKFWKDIEIMPEEERKLHTALRMTYGNLLLNGPFAIIVATNNYMMGLNDRIKLRPLVYGKKGDFSYLASEESSIRKIENNLEKVYSLVAGKPLKVEVNKDVCA</sequence>